<dbReference type="PATRIC" id="fig|579748.3.peg.2149"/>
<dbReference type="SUPFAM" id="SSF109604">
    <property type="entry name" value="HD-domain/PDEase-like"/>
    <property type="match status" value="2"/>
</dbReference>
<dbReference type="EMBL" id="JXXV01000016">
    <property type="protein sequence ID" value="KJY83397.1"/>
    <property type="molecule type" value="Genomic_DNA"/>
</dbReference>
<dbReference type="InterPro" id="IPR003660">
    <property type="entry name" value="HAMP_dom"/>
</dbReference>
<evidence type="ECO:0000313" key="5">
    <source>
        <dbReference type="Proteomes" id="UP000033673"/>
    </source>
</evidence>
<dbReference type="Gene3D" id="3.40.190.10">
    <property type="entry name" value="Periplasmic binding protein-like II"/>
    <property type="match status" value="2"/>
</dbReference>
<organism evidence="4 5">
    <name type="scientific">Vibrio galatheae</name>
    <dbReference type="NCBI Taxonomy" id="579748"/>
    <lineage>
        <taxon>Bacteria</taxon>
        <taxon>Pseudomonadati</taxon>
        <taxon>Pseudomonadota</taxon>
        <taxon>Gammaproteobacteria</taxon>
        <taxon>Vibrionales</taxon>
        <taxon>Vibrionaceae</taxon>
        <taxon>Vibrio</taxon>
    </lineage>
</organism>
<dbReference type="CDD" id="cd01007">
    <property type="entry name" value="PBP2_BvgS_HisK_like"/>
    <property type="match status" value="1"/>
</dbReference>
<dbReference type="RefSeq" id="WP_045955637.1">
    <property type="nucleotide sequence ID" value="NZ_JXXV01000016.1"/>
</dbReference>
<dbReference type="SMART" id="SM00471">
    <property type="entry name" value="HDc"/>
    <property type="match status" value="1"/>
</dbReference>
<dbReference type="Gene3D" id="6.10.340.10">
    <property type="match status" value="1"/>
</dbReference>
<dbReference type="SMART" id="SM00062">
    <property type="entry name" value="PBPb"/>
    <property type="match status" value="1"/>
</dbReference>
<dbReference type="Gene3D" id="1.10.3210.10">
    <property type="entry name" value="Hypothetical protein af1432"/>
    <property type="match status" value="2"/>
</dbReference>
<keyword evidence="1" id="KW-0472">Membrane</keyword>
<proteinExistence type="predicted"/>
<dbReference type="Pfam" id="PF00497">
    <property type="entry name" value="SBP_bac_3"/>
    <property type="match status" value="1"/>
</dbReference>
<dbReference type="CDD" id="cd00077">
    <property type="entry name" value="HDc"/>
    <property type="match status" value="1"/>
</dbReference>
<dbReference type="PANTHER" id="PTHR43155:SF2">
    <property type="entry name" value="CYCLIC DI-GMP PHOSPHODIESTERASE PA4108"/>
    <property type="match status" value="1"/>
</dbReference>
<accession>A0A0F4NJX1</accession>
<feature type="domain" description="HD-GYP" evidence="3">
    <location>
        <begin position="822"/>
        <end position="1029"/>
    </location>
</feature>
<keyword evidence="1" id="KW-1133">Transmembrane helix</keyword>
<reference evidence="4 5" key="1">
    <citation type="journal article" date="2015" name="BMC Genomics">
        <title>Genome mining reveals unlocked bioactive potential of marine Gram-negative bacteria.</title>
        <authorList>
            <person name="Machado H."/>
            <person name="Sonnenschein E.C."/>
            <person name="Melchiorsen J."/>
            <person name="Gram L."/>
        </authorList>
    </citation>
    <scope>NUCLEOTIDE SEQUENCE [LARGE SCALE GENOMIC DNA]</scope>
    <source>
        <strain evidence="4 5">S2757</strain>
    </source>
</reference>
<dbReference type="AlphaFoldDB" id="A0A0F4NJX1"/>
<dbReference type="PANTHER" id="PTHR43155">
    <property type="entry name" value="CYCLIC DI-GMP PHOSPHODIESTERASE PA4108-RELATED"/>
    <property type="match status" value="1"/>
</dbReference>
<feature type="transmembrane region" description="Helical" evidence="1">
    <location>
        <begin position="12"/>
        <end position="39"/>
    </location>
</feature>
<dbReference type="GO" id="GO:0007165">
    <property type="term" value="P:signal transduction"/>
    <property type="evidence" value="ECO:0007669"/>
    <property type="project" value="InterPro"/>
</dbReference>
<dbReference type="GO" id="GO:0008081">
    <property type="term" value="F:phosphoric diester hydrolase activity"/>
    <property type="evidence" value="ECO:0007669"/>
    <property type="project" value="UniProtKB-ARBA"/>
</dbReference>
<dbReference type="PROSITE" id="PS50885">
    <property type="entry name" value="HAMP"/>
    <property type="match status" value="1"/>
</dbReference>
<keyword evidence="4" id="KW-0378">Hydrolase</keyword>
<feature type="domain" description="HAMP" evidence="2">
    <location>
        <begin position="601"/>
        <end position="654"/>
    </location>
</feature>
<keyword evidence="5" id="KW-1185">Reference proteome</keyword>
<evidence type="ECO:0000259" key="2">
    <source>
        <dbReference type="PROSITE" id="PS50885"/>
    </source>
</evidence>
<evidence type="ECO:0000259" key="3">
    <source>
        <dbReference type="PROSITE" id="PS51832"/>
    </source>
</evidence>
<dbReference type="InterPro" id="IPR003607">
    <property type="entry name" value="HD/PDEase_dom"/>
</dbReference>
<dbReference type="Proteomes" id="UP000033673">
    <property type="component" value="Unassembled WGS sequence"/>
</dbReference>
<dbReference type="PROSITE" id="PS51832">
    <property type="entry name" value="HD_GYP"/>
    <property type="match status" value="1"/>
</dbReference>
<sequence length="1047" mass="119327">MKSDLRLARKFSIQFTVGTMFLLATLFTATCAIGLQYYFGKKLSEENVLAKLTTASSDIGSYFELVDKNATKSVQLLQKVTNSSENSLSEREIRDIFTLILTDNPLFYSLYYGQDNDDFFQVINLESSPIVREKISAAESDRWVVIKISGDKRQRTRINEYYTADFTLSKKTSEISNYFPTQRPWYSVTQHQQIAKTEPYLFQHLKITGQTYSIRTNDGVIGVDIVHSAMKQKMAPAQMGLASDSGTESFVFNRAGEVIAANARLLDDITIPSSQPLQLAQSELALLDNVGSLKVSNQNDWGPYDYAQSGQPKGYAIDVLELISQMTGLTLEFVNGFDSATLAEMYRNGDIDVLQSVVDTESVNGARSDPMFFGQLAVASHNNQLVESLSELSAKQVGVVGGYGMKSWLLNRQPNLNIVELSSLDEAKQRLSEQKIDYIIDTYHTLLELNEFPKDKPVSISSLNDTETLAFHLYMKSENRALVDVIDRALAAITDSQRAVLQQKWLDSQQWRGTYVPYPEVIELAQNPALHNRMIEFDRQGKGYFMYVSPMLSAQDHLEYFAVVFPADIIFTQIWPRLLTSIVLSILIMLGLLPLAWRFSSPIVAPIRALRQETKAIRERRYNEVTLVNTRIKEVSELSESIALMGAELKQHEKQQEEFVESFIKLIAQAIDDKSPYTAGHCNRVPELGLMLAQAVEECQYGKFKDFRFNNDDERREFRIAAWLHDCGKITTPEHIVDKGTKLEAIYNRIHEIRMRFEVLWRDAEIEFLTSQLNQSKDKQQAKNELESMRSTLQEEFEFVARANVGGEFMSQEDIDRIKQISERTWQRHFDDCIGLSPLENLSQSKQSVTLPTTERLLSDKPEHIHQRVRPLEFDEKFGINVEVPRYQYNLGEVYNLSISRGTLTAEDRFKINEHMISGIKMLEALPFPKELSRVPRYASTHHETLKGTGYPRKLTGEDLSIPERVLVIADIFEALTAADRPYKKAKPISVAIDILHKMALDDHVDKELFTLFLQSGVYLQYAKAYLPESQIDDVDISQYLTENENG</sequence>
<comment type="caution">
    <text evidence="4">The sequence shown here is derived from an EMBL/GenBank/DDBJ whole genome shotgun (WGS) entry which is preliminary data.</text>
</comment>
<dbReference type="InterPro" id="IPR037522">
    <property type="entry name" value="HD_GYP_dom"/>
</dbReference>
<gene>
    <name evidence="4" type="ORF">TW81_10440</name>
</gene>
<dbReference type="OrthoDB" id="9764808at2"/>
<dbReference type="SUPFAM" id="SSF53850">
    <property type="entry name" value="Periplasmic binding protein-like II"/>
    <property type="match status" value="1"/>
</dbReference>
<evidence type="ECO:0000256" key="1">
    <source>
        <dbReference type="SAM" id="Phobius"/>
    </source>
</evidence>
<dbReference type="STRING" id="579748.TW81_10440"/>
<evidence type="ECO:0000313" key="4">
    <source>
        <dbReference type="EMBL" id="KJY83397.1"/>
    </source>
</evidence>
<dbReference type="Gene3D" id="3.30.450.20">
    <property type="entry name" value="PAS domain"/>
    <property type="match status" value="1"/>
</dbReference>
<protein>
    <submittedName>
        <fullName evidence="4">Phosphohydrolase</fullName>
    </submittedName>
</protein>
<dbReference type="GO" id="GO:0016020">
    <property type="term" value="C:membrane"/>
    <property type="evidence" value="ECO:0007669"/>
    <property type="project" value="InterPro"/>
</dbReference>
<keyword evidence="1" id="KW-0812">Transmembrane</keyword>
<dbReference type="InterPro" id="IPR001638">
    <property type="entry name" value="Solute-binding_3/MltF_N"/>
</dbReference>
<name>A0A0F4NJX1_9VIBR</name>
<dbReference type="Pfam" id="PF13487">
    <property type="entry name" value="HD_5"/>
    <property type="match status" value="1"/>
</dbReference>